<evidence type="ECO:0000313" key="3">
    <source>
        <dbReference type="EMBL" id="KAK3265769.1"/>
    </source>
</evidence>
<dbReference type="AlphaFoldDB" id="A0AAE0FTK4"/>
<evidence type="ECO:0000313" key="4">
    <source>
        <dbReference type="Proteomes" id="UP001190700"/>
    </source>
</evidence>
<reference evidence="3 4" key="1">
    <citation type="journal article" date="2015" name="Genome Biol. Evol.">
        <title>Comparative Genomics of a Bacterivorous Green Alga Reveals Evolutionary Causalities and Consequences of Phago-Mixotrophic Mode of Nutrition.</title>
        <authorList>
            <person name="Burns J.A."/>
            <person name="Paasch A."/>
            <person name="Narechania A."/>
            <person name="Kim E."/>
        </authorList>
    </citation>
    <scope>NUCLEOTIDE SEQUENCE [LARGE SCALE GENOMIC DNA]</scope>
    <source>
        <strain evidence="3 4">PLY_AMNH</strain>
    </source>
</reference>
<keyword evidence="2" id="KW-1133">Transmembrane helix</keyword>
<feature type="region of interest" description="Disordered" evidence="1">
    <location>
        <begin position="83"/>
        <end position="102"/>
    </location>
</feature>
<accession>A0AAE0FTK4</accession>
<name>A0AAE0FTK4_9CHLO</name>
<keyword evidence="2" id="KW-0472">Membrane</keyword>
<organism evidence="3 4">
    <name type="scientific">Cymbomonas tetramitiformis</name>
    <dbReference type="NCBI Taxonomy" id="36881"/>
    <lineage>
        <taxon>Eukaryota</taxon>
        <taxon>Viridiplantae</taxon>
        <taxon>Chlorophyta</taxon>
        <taxon>Pyramimonadophyceae</taxon>
        <taxon>Pyramimonadales</taxon>
        <taxon>Pyramimonadaceae</taxon>
        <taxon>Cymbomonas</taxon>
    </lineage>
</organism>
<evidence type="ECO:0000256" key="2">
    <source>
        <dbReference type="SAM" id="Phobius"/>
    </source>
</evidence>
<evidence type="ECO:0000256" key="1">
    <source>
        <dbReference type="SAM" id="MobiDB-lite"/>
    </source>
</evidence>
<dbReference type="EMBL" id="LGRX02013716">
    <property type="protein sequence ID" value="KAK3265769.1"/>
    <property type="molecule type" value="Genomic_DNA"/>
</dbReference>
<feature type="transmembrane region" description="Helical" evidence="2">
    <location>
        <begin position="39"/>
        <end position="62"/>
    </location>
</feature>
<gene>
    <name evidence="3" type="ORF">CYMTET_25577</name>
</gene>
<proteinExistence type="predicted"/>
<dbReference type="Proteomes" id="UP001190700">
    <property type="component" value="Unassembled WGS sequence"/>
</dbReference>
<protein>
    <submittedName>
        <fullName evidence="3">Uncharacterized protein</fullName>
    </submittedName>
</protein>
<sequence length="259" mass="26930">MSHTHPSLRFTHAKTLRDEPVDLLSKVVIDKGPPRASPWMYLGGSTDVILVTICVVVILLSLAKMQGLSLHITVYPRGLPSSQNVSSATADVRGPSSEAGEVSLEAPLDTTLVAQLSPTSAAPSNRTAIQVTQLAAVADFEEVSELPVAPITDSTTIPLENVSRATADVPGPSSEAGEVSLEAPLDTTLVEQLSPTSTAPSNRTASPVTQLAAGMEHGRPARGGYASAHLLILPCAISSLFQTVFDCSTLIAMGLGLNC</sequence>
<comment type="caution">
    <text evidence="3">The sequence shown here is derived from an EMBL/GenBank/DDBJ whole genome shotgun (WGS) entry which is preliminary data.</text>
</comment>
<keyword evidence="4" id="KW-1185">Reference proteome</keyword>
<keyword evidence="2" id="KW-0812">Transmembrane</keyword>